<feature type="domain" description="PDZ" evidence="6">
    <location>
        <begin position="288"/>
        <end position="353"/>
    </location>
</feature>
<keyword evidence="3" id="KW-0378">Hydrolase</keyword>
<proteinExistence type="inferred from homology"/>
<dbReference type="SUPFAM" id="SSF50156">
    <property type="entry name" value="PDZ domain-like"/>
    <property type="match status" value="1"/>
</dbReference>
<reference evidence="7 8" key="1">
    <citation type="journal article" date="2019" name="Int. J. Syst. Evol. Microbiol.">
        <title>The Global Catalogue of Microorganisms (GCM) 10K type strain sequencing project: providing services to taxonomists for standard genome sequencing and annotation.</title>
        <authorList>
            <consortium name="The Broad Institute Genomics Platform"/>
            <consortium name="The Broad Institute Genome Sequencing Center for Infectious Disease"/>
            <person name="Wu L."/>
            <person name="Ma J."/>
        </authorList>
    </citation>
    <scope>NUCLEOTIDE SEQUENCE [LARGE SCALE GENOMIC DNA]</scope>
    <source>
        <strain evidence="7 8">JCM 16211</strain>
    </source>
</reference>
<comment type="similarity">
    <text evidence="1">Belongs to the peptidase S1C family.</text>
</comment>
<sequence>MKLLQFIGFIIKYLLIGLGIAALFIVFLPEKFSKDKSPAEHTAYQSQLTQKASSKVLNGLKTSYADMLAETAPAVVSIKVRSKVFSLESGACADLEARPPDTNACAVLSDGSGVIIDKQGHIVTNAHVLDKADTVIVELKSGAQLKANIVGGDIESDIALLKVDVETPHFLPLPENDQSRVGDLVFAIGTPNLGFHQTVTQGIISAKFFTRVAHYIQTDAALRPGNSGGALVNAYGELIGITSLSTLSNQGEKLYQSYAVSANNVRHIVEQINKHGQVHRGWLGLSGDMTINLNSISYELGLTAEQRQELQSRINQLPFGKGVVVTAVAAQGPAEQAGLKPLDIITEVNNKPIYNAVDLTSAIWNLEPGAEVTVNYMRDGTKHSQTVTLGKRGSVSP</sequence>
<dbReference type="SUPFAM" id="SSF50494">
    <property type="entry name" value="Trypsin-like serine proteases"/>
    <property type="match status" value="1"/>
</dbReference>
<accession>A0ABN0SU95</accession>
<dbReference type="PROSITE" id="PS50106">
    <property type="entry name" value="PDZ"/>
    <property type="match status" value="1"/>
</dbReference>
<comment type="caution">
    <text evidence="7">The sequence shown here is derived from an EMBL/GenBank/DDBJ whole genome shotgun (WGS) entry which is preliminary data.</text>
</comment>
<evidence type="ECO:0000259" key="6">
    <source>
        <dbReference type="PROSITE" id="PS50106"/>
    </source>
</evidence>
<dbReference type="Gene3D" id="2.40.10.120">
    <property type="match status" value="1"/>
</dbReference>
<keyword evidence="4" id="KW-0720">Serine protease</keyword>
<evidence type="ECO:0000256" key="3">
    <source>
        <dbReference type="ARBA" id="ARBA00022801"/>
    </source>
</evidence>
<dbReference type="RefSeq" id="WP_343985987.1">
    <property type="nucleotide sequence ID" value="NZ_BAAAFM010000001.1"/>
</dbReference>
<name>A0ABN0SU95_9GAMM</name>
<gene>
    <name evidence="7" type="ORF">GCM10009123_04820</name>
</gene>
<keyword evidence="5" id="KW-0472">Membrane</keyword>
<dbReference type="Pfam" id="PF13365">
    <property type="entry name" value="Trypsin_2"/>
    <property type="match status" value="1"/>
</dbReference>
<dbReference type="SMART" id="SM00228">
    <property type="entry name" value="PDZ"/>
    <property type="match status" value="1"/>
</dbReference>
<dbReference type="Pfam" id="PF13180">
    <property type="entry name" value="PDZ_2"/>
    <property type="match status" value="1"/>
</dbReference>
<dbReference type="InterPro" id="IPR036034">
    <property type="entry name" value="PDZ_sf"/>
</dbReference>
<evidence type="ECO:0000256" key="1">
    <source>
        <dbReference type="ARBA" id="ARBA00010541"/>
    </source>
</evidence>
<dbReference type="PRINTS" id="PR00834">
    <property type="entry name" value="PROTEASES2C"/>
</dbReference>
<dbReference type="EMBL" id="BAAAFM010000001">
    <property type="protein sequence ID" value="GAA0200507.1"/>
    <property type="molecule type" value="Genomic_DNA"/>
</dbReference>
<keyword evidence="5" id="KW-0812">Transmembrane</keyword>
<evidence type="ECO:0000256" key="4">
    <source>
        <dbReference type="ARBA" id="ARBA00022825"/>
    </source>
</evidence>
<dbReference type="PANTHER" id="PTHR22939">
    <property type="entry name" value="SERINE PROTEASE FAMILY S1C HTRA-RELATED"/>
    <property type="match status" value="1"/>
</dbReference>
<dbReference type="InterPro" id="IPR001478">
    <property type="entry name" value="PDZ"/>
</dbReference>
<evidence type="ECO:0000256" key="2">
    <source>
        <dbReference type="ARBA" id="ARBA00022670"/>
    </source>
</evidence>
<evidence type="ECO:0000313" key="8">
    <source>
        <dbReference type="Proteomes" id="UP001501221"/>
    </source>
</evidence>
<dbReference type="Proteomes" id="UP001501221">
    <property type="component" value="Unassembled WGS sequence"/>
</dbReference>
<keyword evidence="8" id="KW-1185">Reference proteome</keyword>
<dbReference type="PANTHER" id="PTHR22939:SF129">
    <property type="entry name" value="SERINE PROTEASE HTRA2, MITOCHONDRIAL"/>
    <property type="match status" value="1"/>
</dbReference>
<keyword evidence="2" id="KW-0645">Protease</keyword>
<dbReference type="InterPro" id="IPR001940">
    <property type="entry name" value="Peptidase_S1C"/>
</dbReference>
<protein>
    <submittedName>
        <fullName evidence="7">Do family serine endopeptidase</fullName>
    </submittedName>
</protein>
<evidence type="ECO:0000256" key="5">
    <source>
        <dbReference type="SAM" id="Phobius"/>
    </source>
</evidence>
<keyword evidence="5" id="KW-1133">Transmembrane helix</keyword>
<organism evidence="7 8">
    <name type="scientific">Kangiella japonica</name>
    <dbReference type="NCBI Taxonomy" id="647384"/>
    <lineage>
        <taxon>Bacteria</taxon>
        <taxon>Pseudomonadati</taxon>
        <taxon>Pseudomonadota</taxon>
        <taxon>Gammaproteobacteria</taxon>
        <taxon>Kangiellales</taxon>
        <taxon>Kangiellaceae</taxon>
        <taxon>Kangiella</taxon>
    </lineage>
</organism>
<dbReference type="InterPro" id="IPR009003">
    <property type="entry name" value="Peptidase_S1_PA"/>
</dbReference>
<feature type="transmembrane region" description="Helical" evidence="5">
    <location>
        <begin position="6"/>
        <end position="28"/>
    </location>
</feature>
<evidence type="ECO:0000313" key="7">
    <source>
        <dbReference type="EMBL" id="GAA0200507.1"/>
    </source>
</evidence>
<dbReference type="Gene3D" id="2.30.42.10">
    <property type="match status" value="1"/>
</dbReference>